<dbReference type="HOGENOM" id="CLU_3203012_0_0_10"/>
<dbReference type="EMBL" id="AFFY01000038">
    <property type="protein sequence ID" value="EHG99512.1"/>
    <property type="molecule type" value="Genomic_DNA"/>
</dbReference>
<accession>G5STD9</accession>
<keyword evidence="2" id="KW-1185">Reference proteome</keyword>
<proteinExistence type="predicted"/>
<comment type="caution">
    <text evidence="1">The sequence shown here is derived from an EMBL/GenBank/DDBJ whole genome shotgun (WGS) entry which is preliminary data.</text>
</comment>
<gene>
    <name evidence="1" type="ORF">HMPREF9441_02642</name>
</gene>
<evidence type="ECO:0000313" key="1">
    <source>
        <dbReference type="EMBL" id="EHG99512.1"/>
    </source>
</evidence>
<organism evidence="1 2">
    <name type="scientific">Paraprevotella clara YIT 11840</name>
    <dbReference type="NCBI Taxonomy" id="762968"/>
    <lineage>
        <taxon>Bacteria</taxon>
        <taxon>Pseudomonadati</taxon>
        <taxon>Bacteroidota</taxon>
        <taxon>Bacteroidia</taxon>
        <taxon>Bacteroidales</taxon>
        <taxon>Prevotellaceae</taxon>
        <taxon>Paraprevotella</taxon>
    </lineage>
</organism>
<sequence length="45" mass="5136">MKKKFLAPLTGAVALVANKDVTIYLKNDNECFIAILKKAFNFRNY</sequence>
<protein>
    <submittedName>
        <fullName evidence="1">Uncharacterized protein</fullName>
    </submittedName>
</protein>
<dbReference type="AlphaFoldDB" id="G5STD9"/>
<name>G5STD9_9BACT</name>
<evidence type="ECO:0000313" key="2">
    <source>
        <dbReference type="Proteomes" id="UP000003598"/>
    </source>
</evidence>
<dbReference type="STRING" id="762968.HMPREF9441_02642"/>
<dbReference type="Proteomes" id="UP000003598">
    <property type="component" value="Unassembled WGS sequence"/>
</dbReference>
<reference evidence="1 2" key="1">
    <citation type="submission" date="2011-03" db="EMBL/GenBank/DDBJ databases">
        <authorList>
            <person name="Weinstock G."/>
            <person name="Sodergren E."/>
            <person name="Clifton S."/>
            <person name="Fulton L."/>
            <person name="Fulton B."/>
            <person name="Courtney L."/>
            <person name="Fronick C."/>
            <person name="Harrison M."/>
            <person name="Strong C."/>
            <person name="Farmer C."/>
            <person name="Delahaunty K."/>
            <person name="Markovic C."/>
            <person name="Hall O."/>
            <person name="Minx P."/>
            <person name="Tomlinson C."/>
            <person name="Mitreva M."/>
            <person name="Hou S."/>
            <person name="Chen J."/>
            <person name="Wollam A."/>
            <person name="Pepin K.H."/>
            <person name="Johnson M."/>
            <person name="Bhonagiri V."/>
            <person name="Zhang X."/>
            <person name="Suruliraj S."/>
            <person name="Warren W."/>
            <person name="Chinwalla A."/>
            <person name="Mardis E.R."/>
            <person name="Wilson R.K."/>
        </authorList>
    </citation>
    <scope>NUCLEOTIDE SEQUENCE [LARGE SCALE GENOMIC DNA]</scope>
    <source>
        <strain evidence="1 2">YIT 11840</strain>
    </source>
</reference>